<name>A0A2I0JQM3_PUNGR</name>
<reference evidence="1 2" key="1">
    <citation type="submission" date="2017-11" db="EMBL/GenBank/DDBJ databases">
        <title>De-novo sequencing of pomegranate (Punica granatum L.) genome.</title>
        <authorList>
            <person name="Akparov Z."/>
            <person name="Amiraslanov A."/>
            <person name="Hajiyeva S."/>
            <person name="Abbasov M."/>
            <person name="Kaur K."/>
            <person name="Hamwieh A."/>
            <person name="Solovyev V."/>
            <person name="Salamov A."/>
            <person name="Braich B."/>
            <person name="Kosarev P."/>
            <person name="Mahmoud A."/>
            <person name="Hajiyev E."/>
            <person name="Babayeva S."/>
            <person name="Izzatullayeva V."/>
            <person name="Mammadov A."/>
            <person name="Mammadov A."/>
            <person name="Sharifova S."/>
            <person name="Ojaghi J."/>
            <person name="Eynullazada K."/>
            <person name="Bayramov B."/>
            <person name="Abdulazimova A."/>
            <person name="Shahmuradov I."/>
        </authorList>
    </citation>
    <scope>NUCLEOTIDE SEQUENCE [LARGE SCALE GENOMIC DNA]</scope>
    <source>
        <strain evidence="2">cv. AG2017</strain>
        <tissue evidence="1">Leaf</tissue>
    </source>
</reference>
<dbReference type="AlphaFoldDB" id="A0A2I0JQM3"/>
<organism evidence="1 2">
    <name type="scientific">Punica granatum</name>
    <name type="common">Pomegranate</name>
    <dbReference type="NCBI Taxonomy" id="22663"/>
    <lineage>
        <taxon>Eukaryota</taxon>
        <taxon>Viridiplantae</taxon>
        <taxon>Streptophyta</taxon>
        <taxon>Embryophyta</taxon>
        <taxon>Tracheophyta</taxon>
        <taxon>Spermatophyta</taxon>
        <taxon>Magnoliopsida</taxon>
        <taxon>eudicotyledons</taxon>
        <taxon>Gunneridae</taxon>
        <taxon>Pentapetalae</taxon>
        <taxon>rosids</taxon>
        <taxon>malvids</taxon>
        <taxon>Myrtales</taxon>
        <taxon>Lythraceae</taxon>
        <taxon>Punica</taxon>
    </lineage>
</organism>
<gene>
    <name evidence="1" type="ORF">CRG98_021045</name>
</gene>
<comment type="caution">
    <text evidence="1">The sequence shown here is derived from an EMBL/GenBank/DDBJ whole genome shotgun (WGS) entry which is preliminary data.</text>
</comment>
<dbReference type="Proteomes" id="UP000233551">
    <property type="component" value="Unassembled WGS sequence"/>
</dbReference>
<evidence type="ECO:0000313" key="1">
    <source>
        <dbReference type="EMBL" id="PKI58582.1"/>
    </source>
</evidence>
<evidence type="ECO:0000313" key="2">
    <source>
        <dbReference type="Proteomes" id="UP000233551"/>
    </source>
</evidence>
<protein>
    <submittedName>
        <fullName evidence="1">Uncharacterized protein</fullName>
    </submittedName>
</protein>
<sequence>MGSSLIQRATHGCRAWGTLNFGSPIIATLERLDCDWGPHSCTFPGCGLACATVLGKARGAGSQEDRRVEQRRVGWAHSSIGSVIVLEAPWRMGWDMLCSLELSPVIFRDGRRRANAPEVCAWVRWRHARTTRKDALGCVGGCAQLREETCALDHAMTLGCAGLVRR</sequence>
<accession>A0A2I0JQM3</accession>
<dbReference type="EMBL" id="PGOL01001357">
    <property type="protein sequence ID" value="PKI58582.1"/>
    <property type="molecule type" value="Genomic_DNA"/>
</dbReference>
<keyword evidence="2" id="KW-1185">Reference proteome</keyword>
<proteinExistence type="predicted"/>